<sequence length="588" mass="68408">MEPDNLEFRQNSGSSITFDDFVEPFSDILDIKKKILKVSQKVIRSKTPTHTYFQTFRKLLLKCFDIPNDSDININEYSKEDLEEIYELVESIDLKIRTLNIFQKAYNHPRMVTIAPKLQIWRKKPQFIEISPIKNKKTAVEEFCDMFPVHVTPFEVIEAASRLRKITPDEKRELLLRLKTKPYAPRPSTVMHFIANRICKGAYTNISNNSYKFKISYIRNAGCTGCDANAQSVLNTSWESAPPLMKGFMSKLSPNLANLRDFEDKISDNNAVMNSILSAFHDLFLYSQYCPLISNNFQNCLDLLGIPGRLVVKLLFYYPDIVKEYYFEFFSELFGEFYHRNLMLMSTNKFAKLENSYNTSKLTIFPVTNQNYGKKFNVLSIQPRINIENLTYITSMITIIAEVRHIDFLSINQQVFAHQKIISWLRNPISNLRLSFRDSLLFVVESNLCNALDAIRDMEFPNTSQLDNFQTKTTFIKNVFTDFYLDISRSKYSNQVWLHKKILSIMENFKDIPMTRVLDLLFCSYALYTVIVNFLIIETSPNSTISIENEAIVGRYDDGEEVFYSQNMPILIPSMQFPSYLEGKQIVA</sequence>
<dbReference type="VEuPathDB" id="TrichDB:TVAG_181530"/>
<dbReference type="Proteomes" id="UP000001542">
    <property type="component" value="Unassembled WGS sequence"/>
</dbReference>
<dbReference type="VEuPathDB" id="TrichDB:TVAGG3_0570440"/>
<keyword evidence="2" id="KW-1185">Reference proteome</keyword>
<evidence type="ECO:0000313" key="2">
    <source>
        <dbReference type="Proteomes" id="UP000001542"/>
    </source>
</evidence>
<dbReference type="EMBL" id="DS114263">
    <property type="protein sequence ID" value="EAX88805.1"/>
    <property type="molecule type" value="Genomic_DNA"/>
</dbReference>
<organism evidence="1 2">
    <name type="scientific">Trichomonas vaginalis (strain ATCC PRA-98 / G3)</name>
    <dbReference type="NCBI Taxonomy" id="412133"/>
    <lineage>
        <taxon>Eukaryota</taxon>
        <taxon>Metamonada</taxon>
        <taxon>Parabasalia</taxon>
        <taxon>Trichomonadida</taxon>
        <taxon>Trichomonadidae</taxon>
        <taxon>Trichomonas</taxon>
    </lineage>
</organism>
<reference evidence="1" key="2">
    <citation type="journal article" date="2007" name="Science">
        <title>Draft genome sequence of the sexually transmitted pathogen Trichomonas vaginalis.</title>
        <authorList>
            <person name="Carlton J.M."/>
            <person name="Hirt R.P."/>
            <person name="Silva J.C."/>
            <person name="Delcher A.L."/>
            <person name="Schatz M."/>
            <person name="Zhao Q."/>
            <person name="Wortman J.R."/>
            <person name="Bidwell S.L."/>
            <person name="Alsmark U.C.M."/>
            <person name="Besteiro S."/>
            <person name="Sicheritz-Ponten T."/>
            <person name="Noel C.J."/>
            <person name="Dacks J.B."/>
            <person name="Foster P.G."/>
            <person name="Simillion C."/>
            <person name="Van de Peer Y."/>
            <person name="Miranda-Saavedra D."/>
            <person name="Barton G.J."/>
            <person name="Westrop G.D."/>
            <person name="Mueller S."/>
            <person name="Dessi D."/>
            <person name="Fiori P.L."/>
            <person name="Ren Q."/>
            <person name="Paulsen I."/>
            <person name="Zhang H."/>
            <person name="Bastida-Corcuera F.D."/>
            <person name="Simoes-Barbosa A."/>
            <person name="Brown M.T."/>
            <person name="Hayes R.D."/>
            <person name="Mukherjee M."/>
            <person name="Okumura C.Y."/>
            <person name="Schneider R."/>
            <person name="Smith A.J."/>
            <person name="Vanacova S."/>
            <person name="Villalvazo M."/>
            <person name="Haas B.J."/>
            <person name="Pertea M."/>
            <person name="Feldblyum T.V."/>
            <person name="Utterback T.R."/>
            <person name="Shu C.L."/>
            <person name="Osoegawa K."/>
            <person name="de Jong P.J."/>
            <person name="Hrdy I."/>
            <person name="Horvathova L."/>
            <person name="Zubacova Z."/>
            <person name="Dolezal P."/>
            <person name="Malik S.B."/>
            <person name="Logsdon J.M. Jr."/>
            <person name="Henze K."/>
            <person name="Gupta A."/>
            <person name="Wang C.C."/>
            <person name="Dunne R.L."/>
            <person name="Upcroft J.A."/>
            <person name="Upcroft P."/>
            <person name="White O."/>
            <person name="Salzberg S.L."/>
            <person name="Tang P."/>
            <person name="Chiu C.-H."/>
            <person name="Lee Y.-S."/>
            <person name="Embley T.M."/>
            <person name="Coombs G.H."/>
            <person name="Mottram J.C."/>
            <person name="Tachezy J."/>
            <person name="Fraser-Liggett C.M."/>
            <person name="Johnson P.J."/>
        </authorList>
    </citation>
    <scope>NUCLEOTIDE SEQUENCE [LARGE SCALE GENOMIC DNA]</scope>
    <source>
        <strain evidence="1">G3</strain>
    </source>
</reference>
<protein>
    <submittedName>
        <fullName evidence="1">Uncharacterized protein</fullName>
    </submittedName>
</protein>
<gene>
    <name evidence="1" type="ORF">TVAG_181530</name>
</gene>
<evidence type="ECO:0000313" key="1">
    <source>
        <dbReference type="EMBL" id="EAX88805.1"/>
    </source>
</evidence>
<name>A2G213_TRIV3</name>
<reference evidence="1" key="1">
    <citation type="submission" date="2006-10" db="EMBL/GenBank/DDBJ databases">
        <authorList>
            <person name="Amadeo P."/>
            <person name="Zhao Q."/>
            <person name="Wortman J."/>
            <person name="Fraser-Liggett C."/>
            <person name="Carlton J."/>
        </authorList>
    </citation>
    <scope>NUCLEOTIDE SEQUENCE</scope>
    <source>
        <strain evidence="1">G3</strain>
    </source>
</reference>
<dbReference type="AlphaFoldDB" id="A2G213"/>
<accession>A2G213</accession>
<dbReference type="KEGG" id="tva:4746467"/>
<dbReference type="RefSeq" id="XP_001301735.1">
    <property type="nucleotide sequence ID" value="XM_001301734.1"/>
</dbReference>
<proteinExistence type="predicted"/>
<dbReference type="InParanoid" id="A2G213"/>